<dbReference type="AlphaFoldDB" id="A0A7W3TG79"/>
<sequence>MQDSTREARAPVTVITGGGRGIGAAVAVRLASAGHDVVIGWERD</sequence>
<organism evidence="1 2">
    <name type="scientific">Streptomyces alkaliphilus</name>
    <dbReference type="NCBI Taxonomy" id="1472722"/>
    <lineage>
        <taxon>Bacteria</taxon>
        <taxon>Bacillati</taxon>
        <taxon>Actinomycetota</taxon>
        <taxon>Actinomycetes</taxon>
        <taxon>Kitasatosporales</taxon>
        <taxon>Streptomycetaceae</taxon>
        <taxon>Streptomyces</taxon>
    </lineage>
</organism>
<evidence type="ECO:0000313" key="1">
    <source>
        <dbReference type="EMBL" id="MBB0246258.1"/>
    </source>
</evidence>
<proteinExistence type="predicted"/>
<evidence type="ECO:0000313" key="2">
    <source>
        <dbReference type="Proteomes" id="UP000538929"/>
    </source>
</evidence>
<dbReference type="EMBL" id="VKHT01000803">
    <property type="protein sequence ID" value="MBB0246258.1"/>
    <property type="molecule type" value="Genomic_DNA"/>
</dbReference>
<feature type="non-terminal residue" evidence="1">
    <location>
        <position position="44"/>
    </location>
</feature>
<keyword evidence="2" id="KW-1185">Reference proteome</keyword>
<dbReference type="Gene3D" id="3.40.50.720">
    <property type="entry name" value="NAD(P)-binding Rossmann-like Domain"/>
    <property type="match status" value="1"/>
</dbReference>
<protein>
    <submittedName>
        <fullName evidence="1">Oxidoreductase</fullName>
    </submittedName>
</protein>
<dbReference type="InterPro" id="IPR036291">
    <property type="entry name" value="NAD(P)-bd_dom_sf"/>
</dbReference>
<gene>
    <name evidence="1" type="ORF">FNQ90_19630</name>
</gene>
<dbReference type="Proteomes" id="UP000538929">
    <property type="component" value="Unassembled WGS sequence"/>
</dbReference>
<accession>A0A7W3TG79</accession>
<dbReference type="SUPFAM" id="SSF51735">
    <property type="entry name" value="NAD(P)-binding Rossmann-fold domains"/>
    <property type="match status" value="1"/>
</dbReference>
<name>A0A7W3TG79_9ACTN</name>
<reference evidence="2" key="1">
    <citation type="submission" date="2019-10" db="EMBL/GenBank/DDBJ databases">
        <title>Streptomyces sp. nov., a novel actinobacterium isolated from alkaline environment.</title>
        <authorList>
            <person name="Golinska P."/>
        </authorList>
    </citation>
    <scope>NUCLEOTIDE SEQUENCE [LARGE SCALE GENOMIC DNA]</scope>
    <source>
        <strain evidence="2">DSM 42118</strain>
    </source>
</reference>
<comment type="caution">
    <text evidence="1">The sequence shown here is derived from an EMBL/GenBank/DDBJ whole genome shotgun (WGS) entry which is preliminary data.</text>
</comment>